<dbReference type="STRING" id="2880.D8LDJ1"/>
<dbReference type="SMART" id="SM00015">
    <property type="entry name" value="IQ"/>
    <property type="match status" value="7"/>
</dbReference>
<protein>
    <submittedName>
        <fullName evidence="2">Uncharacterized protein</fullName>
    </submittedName>
</protein>
<dbReference type="PROSITE" id="PS50096">
    <property type="entry name" value="IQ"/>
    <property type="match status" value="4"/>
</dbReference>
<dbReference type="InParanoid" id="D8LDJ1"/>
<dbReference type="AlphaFoldDB" id="D8LDJ1"/>
<organism evidence="2 3">
    <name type="scientific">Ectocarpus siliculosus</name>
    <name type="common">Brown alga</name>
    <name type="synonym">Conferva siliculosa</name>
    <dbReference type="NCBI Taxonomy" id="2880"/>
    <lineage>
        <taxon>Eukaryota</taxon>
        <taxon>Sar</taxon>
        <taxon>Stramenopiles</taxon>
        <taxon>Ochrophyta</taxon>
        <taxon>PX clade</taxon>
        <taxon>Phaeophyceae</taxon>
        <taxon>Ectocarpales</taxon>
        <taxon>Ectocarpaceae</taxon>
        <taxon>Ectocarpus</taxon>
    </lineage>
</organism>
<feature type="region of interest" description="Disordered" evidence="1">
    <location>
        <begin position="309"/>
        <end position="335"/>
    </location>
</feature>
<proteinExistence type="predicted"/>
<evidence type="ECO:0000313" key="2">
    <source>
        <dbReference type="EMBL" id="CBN74059.1"/>
    </source>
</evidence>
<sequence>MKINRCRREAATTLQKYRRRLALRRAYVLLRSASVKVEANYRRWRAQRNCFQRRLAVGILQEAARRFVFNTRRRRAANLLQSAYRSSVRVKHCRKERKKILDAANVLQRSARAWVARRVVGQRRKVRRQNRAAATLQYAMWRHLLRRKKHRQHVAAALTLWKFMGGLSVTLSAIRKRRKSAAATRIQAVARQYISLVKTRAILDMHRKERAAATRIQAACRGRRCRIHLSTLLLEQDECHAATMIQAAYRGHKSRVKTIQHRACAVKIQIFLLQQRRKARFASRCEREREQGALVLQRAWRWRIIGQDAKTQDEPTTTSEQRRSSLATSPRPEPLRAVDRANVQLAVEALAKGMRRRGVLDPIIADNLSDTLALGQDDPVLEVALRQGLSNLEQALARSTGTVSTNTGLKRMTDESVAVLWGGMDASLPHSLEELEQGLLRLRPSD</sequence>
<evidence type="ECO:0000313" key="3">
    <source>
        <dbReference type="Proteomes" id="UP000002630"/>
    </source>
</evidence>
<gene>
    <name evidence="2" type="ORF">Esi_0012_0111</name>
</gene>
<accession>D8LDJ1</accession>
<dbReference type="EMBL" id="FN647877">
    <property type="protein sequence ID" value="CBN74059.1"/>
    <property type="molecule type" value="Genomic_DNA"/>
</dbReference>
<dbReference type="Pfam" id="PF00612">
    <property type="entry name" value="IQ"/>
    <property type="match status" value="3"/>
</dbReference>
<evidence type="ECO:0000256" key="1">
    <source>
        <dbReference type="SAM" id="MobiDB-lite"/>
    </source>
</evidence>
<name>D8LDJ1_ECTSI</name>
<dbReference type="InterPro" id="IPR000048">
    <property type="entry name" value="IQ_motif_EF-hand-BS"/>
</dbReference>
<feature type="compositionally biased region" description="Polar residues" evidence="1">
    <location>
        <begin position="314"/>
        <end position="328"/>
    </location>
</feature>
<keyword evidence="3" id="KW-1185">Reference proteome</keyword>
<reference evidence="2 3" key="1">
    <citation type="journal article" date="2010" name="Nature">
        <title>The Ectocarpus genome and the independent evolution of multicellularity in brown algae.</title>
        <authorList>
            <person name="Cock J.M."/>
            <person name="Sterck L."/>
            <person name="Rouze P."/>
            <person name="Scornet D."/>
            <person name="Allen A.E."/>
            <person name="Amoutzias G."/>
            <person name="Anthouard V."/>
            <person name="Artiguenave F."/>
            <person name="Aury J.M."/>
            <person name="Badger J.H."/>
            <person name="Beszteri B."/>
            <person name="Billiau K."/>
            <person name="Bonnet E."/>
            <person name="Bothwell J.H."/>
            <person name="Bowler C."/>
            <person name="Boyen C."/>
            <person name="Brownlee C."/>
            <person name="Carrano C.J."/>
            <person name="Charrier B."/>
            <person name="Cho G.Y."/>
            <person name="Coelho S.M."/>
            <person name="Collen J."/>
            <person name="Corre E."/>
            <person name="Da Silva C."/>
            <person name="Delage L."/>
            <person name="Delaroque N."/>
            <person name="Dittami S.M."/>
            <person name="Doulbeau S."/>
            <person name="Elias M."/>
            <person name="Farnham G."/>
            <person name="Gachon C.M."/>
            <person name="Gschloessl B."/>
            <person name="Heesch S."/>
            <person name="Jabbari K."/>
            <person name="Jubin C."/>
            <person name="Kawai H."/>
            <person name="Kimura K."/>
            <person name="Kloareg B."/>
            <person name="Kupper F.C."/>
            <person name="Lang D."/>
            <person name="Le Bail A."/>
            <person name="Leblanc C."/>
            <person name="Lerouge P."/>
            <person name="Lohr M."/>
            <person name="Lopez P.J."/>
            <person name="Martens C."/>
            <person name="Maumus F."/>
            <person name="Michel G."/>
            <person name="Miranda-Saavedra D."/>
            <person name="Morales J."/>
            <person name="Moreau H."/>
            <person name="Motomura T."/>
            <person name="Nagasato C."/>
            <person name="Napoli C.A."/>
            <person name="Nelson D.R."/>
            <person name="Nyvall-Collen P."/>
            <person name="Peters A.F."/>
            <person name="Pommier C."/>
            <person name="Potin P."/>
            <person name="Poulain J."/>
            <person name="Quesneville H."/>
            <person name="Read B."/>
            <person name="Rensing S.A."/>
            <person name="Ritter A."/>
            <person name="Rousvoal S."/>
            <person name="Samanta M."/>
            <person name="Samson G."/>
            <person name="Schroeder D.C."/>
            <person name="Segurens B."/>
            <person name="Strittmatter M."/>
            <person name="Tonon T."/>
            <person name="Tregear J.W."/>
            <person name="Valentin K."/>
            <person name="von Dassow P."/>
            <person name="Yamagishi T."/>
            <person name="Van de Peer Y."/>
            <person name="Wincker P."/>
        </authorList>
    </citation>
    <scope>NUCLEOTIDE SEQUENCE [LARGE SCALE GENOMIC DNA]</scope>
    <source>
        <strain evidence="3">Ec32 / CCAP1310/4</strain>
    </source>
</reference>
<dbReference type="EMBL" id="FN649735">
    <property type="protein sequence ID" value="CBN74059.1"/>
    <property type="molecule type" value="Genomic_DNA"/>
</dbReference>
<dbReference type="Gene3D" id="1.20.5.190">
    <property type="match status" value="1"/>
</dbReference>
<dbReference type="OrthoDB" id="252964at2759"/>
<dbReference type="OMA" id="LEQDECH"/>
<dbReference type="Proteomes" id="UP000002630">
    <property type="component" value="Linkage Group LG10"/>
</dbReference>